<evidence type="ECO:0000313" key="4">
    <source>
        <dbReference type="Proteomes" id="UP000472580"/>
    </source>
</evidence>
<dbReference type="InterPro" id="IPR013022">
    <property type="entry name" value="Xyl_isomerase-like_TIM-brl"/>
</dbReference>
<dbReference type="PANTHER" id="PTHR12110">
    <property type="entry name" value="HYDROXYPYRUVATE ISOMERASE"/>
    <property type="match status" value="1"/>
</dbReference>
<proteinExistence type="predicted"/>
<protein>
    <submittedName>
        <fullName evidence="3">TIM barrel protein</fullName>
    </submittedName>
</protein>
<evidence type="ECO:0000256" key="1">
    <source>
        <dbReference type="SAM" id="SignalP"/>
    </source>
</evidence>
<dbReference type="OrthoDB" id="9072761at2"/>
<feature type="signal peptide" evidence="1">
    <location>
        <begin position="1"/>
        <end position="27"/>
    </location>
</feature>
<feature type="domain" description="Xylose isomerase-like TIM barrel" evidence="2">
    <location>
        <begin position="53"/>
        <end position="283"/>
    </location>
</feature>
<sequence length="317" mass="34683">MLRRNLFKTAATVAGSSLLSTVPAALAMEAGKRPLQAIALCAIELPPEEFASQAKKAGYEMMGLRIHPIVPGALAHEFKAGTKEIKAFKQYLANTGITLHGVDGFAINSDTNPAEFHSVMDACAELGVKNLTLCGDAPNKEKFARVLQDMADYAAPRGFNIDVEFMIWRTVGTLEQAYELVKLADRKNCTIAVDALHLYRSGGSHNDLDKIPQQYLGEIHLCDAVINGPIDKKLVAAQRAGQLKVESTSGTPKGFEGVVREAREGRLIPGVGELPLVEFLRHMPERPIGVEVPLPGYQTQRVFDLTYKYSQDLLRQL</sequence>
<reference evidence="3 4" key="1">
    <citation type="submission" date="2019-12" db="EMBL/GenBank/DDBJ databases">
        <title>Microbes associate with the intestines of laboratory mice.</title>
        <authorList>
            <person name="Navarre W."/>
            <person name="Wong E."/>
        </authorList>
    </citation>
    <scope>NUCLEOTIDE SEQUENCE [LARGE SCALE GENOMIC DNA]</scope>
    <source>
        <strain evidence="3 4">NM82_D38</strain>
    </source>
</reference>
<feature type="chain" id="PRO_5026749384" evidence="1">
    <location>
        <begin position="28"/>
        <end position="317"/>
    </location>
</feature>
<dbReference type="SUPFAM" id="SSF51658">
    <property type="entry name" value="Xylose isomerase-like"/>
    <property type="match status" value="1"/>
</dbReference>
<evidence type="ECO:0000313" key="3">
    <source>
        <dbReference type="EMBL" id="MVX57000.1"/>
    </source>
</evidence>
<keyword evidence="4" id="KW-1185">Reference proteome</keyword>
<evidence type="ECO:0000259" key="2">
    <source>
        <dbReference type="Pfam" id="PF01261"/>
    </source>
</evidence>
<dbReference type="RefSeq" id="WP_160335430.1">
    <property type="nucleotide sequence ID" value="NZ_CALPCR010000001.1"/>
</dbReference>
<name>A0A6L6YH21_9BURK</name>
<gene>
    <name evidence="3" type="ORF">E5987_07225</name>
</gene>
<dbReference type="EMBL" id="WSRP01000019">
    <property type="protein sequence ID" value="MVX57000.1"/>
    <property type="molecule type" value="Genomic_DNA"/>
</dbReference>
<dbReference type="PANTHER" id="PTHR12110:SF48">
    <property type="entry name" value="BLL3656 PROTEIN"/>
    <property type="match status" value="1"/>
</dbReference>
<organism evidence="3 4">
    <name type="scientific">Parasutterella muris</name>
    <dbReference type="NCBI Taxonomy" id="2565572"/>
    <lineage>
        <taxon>Bacteria</taxon>
        <taxon>Pseudomonadati</taxon>
        <taxon>Pseudomonadota</taxon>
        <taxon>Betaproteobacteria</taxon>
        <taxon>Burkholderiales</taxon>
        <taxon>Sutterellaceae</taxon>
        <taxon>Parasutterella</taxon>
    </lineage>
</organism>
<dbReference type="Proteomes" id="UP000472580">
    <property type="component" value="Unassembled WGS sequence"/>
</dbReference>
<dbReference type="InterPro" id="IPR036237">
    <property type="entry name" value="Xyl_isomerase-like_sf"/>
</dbReference>
<dbReference type="Pfam" id="PF01261">
    <property type="entry name" value="AP_endonuc_2"/>
    <property type="match status" value="1"/>
</dbReference>
<keyword evidence="1" id="KW-0732">Signal</keyword>
<accession>A0A6L6YH21</accession>
<dbReference type="InterPro" id="IPR050312">
    <property type="entry name" value="IolE/XylAMocC-like"/>
</dbReference>
<dbReference type="Gene3D" id="3.20.20.150">
    <property type="entry name" value="Divalent-metal-dependent TIM barrel enzymes"/>
    <property type="match status" value="1"/>
</dbReference>
<comment type="caution">
    <text evidence="3">The sequence shown here is derived from an EMBL/GenBank/DDBJ whole genome shotgun (WGS) entry which is preliminary data.</text>
</comment>
<dbReference type="AlphaFoldDB" id="A0A6L6YH21"/>